<keyword evidence="5" id="KW-0812">Transmembrane</keyword>
<evidence type="ECO:0000256" key="4">
    <source>
        <dbReference type="ARBA" id="ARBA00022452"/>
    </source>
</evidence>
<evidence type="ECO:0000259" key="13">
    <source>
        <dbReference type="Pfam" id="PF00263"/>
    </source>
</evidence>
<dbReference type="PANTHER" id="PTHR30332">
    <property type="entry name" value="PROBABLE GENERAL SECRETION PATHWAY PROTEIN D"/>
    <property type="match status" value="1"/>
</dbReference>
<dbReference type="Gene3D" id="3.55.50.30">
    <property type="match status" value="1"/>
</dbReference>
<evidence type="ECO:0000256" key="5">
    <source>
        <dbReference type="ARBA" id="ARBA00022692"/>
    </source>
</evidence>
<dbReference type="PANTHER" id="PTHR30332:SF25">
    <property type="entry name" value="SECRETIN XPSD"/>
    <property type="match status" value="1"/>
</dbReference>
<keyword evidence="9" id="KW-0998">Cell outer membrane</keyword>
<reference evidence="16" key="1">
    <citation type="journal article" date="2020" name="mSystems">
        <title>Genome- and Community-Level Interaction Insights into Carbon Utilization and Element Cycling Functions of Hydrothermarchaeota in Hydrothermal Sediment.</title>
        <authorList>
            <person name="Zhou Z."/>
            <person name="Liu Y."/>
            <person name="Xu W."/>
            <person name="Pan J."/>
            <person name="Luo Z.H."/>
            <person name="Li M."/>
        </authorList>
    </citation>
    <scope>NUCLEOTIDE SEQUENCE [LARGE SCALE GENOMIC DNA]</scope>
    <source>
        <strain evidence="16">HyVt-443</strain>
    </source>
</reference>
<keyword evidence="7" id="KW-0653">Protein transport</keyword>
<feature type="domain" description="GspD-like N0" evidence="15">
    <location>
        <begin position="102"/>
        <end position="172"/>
    </location>
</feature>
<evidence type="ECO:0000256" key="6">
    <source>
        <dbReference type="ARBA" id="ARBA00022729"/>
    </source>
</evidence>
<sequence length="733" mass="78758">MPRKWITSLVLLAASGWQLSCTGVAPRKQPAADQGDPLASYSVVAGMPDEPGTPGAPAAMTKAATSSGNPDRPRAFKGSDLLVRAPATVTPPVQLQGGGLVLNFENADLRDVVRTILGDFLKVAYIYDPRVQGKVSLQTTRQLGPDEVLATLETVLRMNGAAMVPAGESYRIVPVDEAAGQTVPQLGDGGSLLAPLPAGYRVVVVPLKYSSALQMEKLLQPFVGPKSILRADADRNLLVLAGTSREVAVLLETVQMFDVDWLAGMSIGLYPLSEVSPEKMIPELDGIFGTAADGPLAGLVRYQPIERLNAILVITPRSSYLDQVGKWIRRLDRSSTLGQNLYVYYLENGKAADIAMILEKIFARDSVPEQDRGRVAPGLTPVEVVAAAPAGTPVETGKSAPGTGTAGAGGRRSEGLSFSSGSDIRIIADEVNNSLLILATPQDHRMVVAAIRKLDIVPLQVLIEATIAEVKLNDRMRFGLQWFFKSGDITATLSSGETGNIGSDFPGFSLVFAGADAKVILDALDKETSVNIVSSPHLMVLDNQTASLQVGDEVPVITRQQQSTATDANLVNTVEYRNTGVIMNVTPRVNPSGSIIMEVEQEVSNVVPSTEETLTPTISQRKFKSSVVVQSGDTVVLGGLIFDFTTKQRQGLPLLSRLPLVGALFGSTESNNDRTELVMLITPRLVRDRYQAKKVTEEVRRRLQSLRQLQKQTIRTPVMDQVSPLRREAGEAQ</sequence>
<comment type="caution">
    <text evidence="16">The sequence shown here is derived from an EMBL/GenBank/DDBJ whole genome shotgun (WGS) entry which is preliminary data.</text>
</comment>
<dbReference type="InterPro" id="IPR001775">
    <property type="entry name" value="GspD/PilQ"/>
</dbReference>
<accession>A0A831W996</accession>
<organism evidence="16">
    <name type="scientific">Sedimenticola thiotaurini</name>
    <dbReference type="NCBI Taxonomy" id="1543721"/>
    <lineage>
        <taxon>Bacteria</taxon>
        <taxon>Pseudomonadati</taxon>
        <taxon>Pseudomonadota</taxon>
        <taxon>Gammaproteobacteria</taxon>
        <taxon>Chromatiales</taxon>
        <taxon>Sedimenticolaceae</taxon>
        <taxon>Sedimenticola</taxon>
    </lineage>
</organism>
<keyword evidence="3 10" id="KW-0813">Transport</keyword>
<feature type="region of interest" description="Disordered" evidence="11">
    <location>
        <begin position="390"/>
        <end position="416"/>
    </location>
</feature>
<dbReference type="GO" id="GO:0015628">
    <property type="term" value="P:protein secretion by the type II secretion system"/>
    <property type="evidence" value="ECO:0007669"/>
    <property type="project" value="InterPro"/>
</dbReference>
<name>A0A831W996_9GAMM</name>
<gene>
    <name evidence="16" type="primary">gspD</name>
    <name evidence="16" type="ORF">ENI96_00430</name>
</gene>
<feature type="chain" id="PRO_5032389533" evidence="12">
    <location>
        <begin position="21"/>
        <end position="733"/>
    </location>
</feature>
<dbReference type="InterPro" id="IPR050810">
    <property type="entry name" value="Bact_Secretion_Sys_Channel"/>
</dbReference>
<dbReference type="Gene3D" id="3.30.1370.120">
    <property type="match status" value="2"/>
</dbReference>
<dbReference type="Pfam" id="PF21305">
    <property type="entry name" value="type_II_gspD_N0"/>
    <property type="match status" value="1"/>
</dbReference>
<evidence type="ECO:0000256" key="3">
    <source>
        <dbReference type="ARBA" id="ARBA00022448"/>
    </source>
</evidence>
<evidence type="ECO:0000256" key="11">
    <source>
        <dbReference type="SAM" id="MobiDB-lite"/>
    </source>
</evidence>
<dbReference type="EMBL" id="DRKP01000006">
    <property type="protein sequence ID" value="HEB94882.1"/>
    <property type="molecule type" value="Genomic_DNA"/>
</dbReference>
<protein>
    <submittedName>
        <fullName evidence="16">Type II secretion system protein GspD</fullName>
    </submittedName>
</protein>
<dbReference type="InterPro" id="IPR013356">
    <property type="entry name" value="T2SS_GspD"/>
</dbReference>
<dbReference type="Proteomes" id="UP000886251">
    <property type="component" value="Unassembled WGS sequence"/>
</dbReference>
<evidence type="ECO:0000256" key="9">
    <source>
        <dbReference type="ARBA" id="ARBA00023237"/>
    </source>
</evidence>
<comment type="subcellular location">
    <subcellularLocation>
        <location evidence="1 10">Cell outer membrane</location>
    </subcellularLocation>
</comment>
<evidence type="ECO:0000259" key="14">
    <source>
        <dbReference type="Pfam" id="PF03958"/>
    </source>
</evidence>
<keyword evidence="8" id="KW-0472">Membrane</keyword>
<evidence type="ECO:0000256" key="2">
    <source>
        <dbReference type="ARBA" id="ARBA00006980"/>
    </source>
</evidence>
<dbReference type="InterPro" id="IPR049371">
    <property type="entry name" value="GspD-like_N0"/>
</dbReference>
<dbReference type="InterPro" id="IPR004846">
    <property type="entry name" value="T2SS/T3SS_dom"/>
</dbReference>
<feature type="signal peptide" evidence="12">
    <location>
        <begin position="1"/>
        <end position="20"/>
    </location>
</feature>
<feature type="domain" description="NolW-like" evidence="14">
    <location>
        <begin position="343"/>
        <end position="459"/>
    </location>
</feature>
<dbReference type="GO" id="GO:0009279">
    <property type="term" value="C:cell outer membrane"/>
    <property type="evidence" value="ECO:0007669"/>
    <property type="project" value="UniProtKB-SubCell"/>
</dbReference>
<evidence type="ECO:0000256" key="1">
    <source>
        <dbReference type="ARBA" id="ARBA00004442"/>
    </source>
</evidence>
<dbReference type="AlphaFoldDB" id="A0A831W996"/>
<dbReference type="NCBIfam" id="TIGR02517">
    <property type="entry name" value="type_II_gspD"/>
    <property type="match status" value="1"/>
</dbReference>
<feature type="domain" description="NolW-like" evidence="14">
    <location>
        <begin position="269"/>
        <end position="334"/>
    </location>
</feature>
<dbReference type="GO" id="GO:0015627">
    <property type="term" value="C:type II protein secretion system complex"/>
    <property type="evidence" value="ECO:0007669"/>
    <property type="project" value="InterPro"/>
</dbReference>
<keyword evidence="4" id="KW-1134">Transmembrane beta strand</keyword>
<evidence type="ECO:0000259" key="15">
    <source>
        <dbReference type="Pfam" id="PF21305"/>
    </source>
</evidence>
<dbReference type="Pfam" id="PF00263">
    <property type="entry name" value="Secretin"/>
    <property type="match status" value="1"/>
</dbReference>
<feature type="domain" description="Type II/III secretion system secretin-like" evidence="13">
    <location>
        <begin position="523"/>
        <end position="687"/>
    </location>
</feature>
<evidence type="ECO:0000313" key="16">
    <source>
        <dbReference type="EMBL" id="HEB94882.1"/>
    </source>
</evidence>
<feature type="region of interest" description="Disordered" evidence="11">
    <location>
        <begin position="41"/>
        <end position="73"/>
    </location>
</feature>
<evidence type="ECO:0000256" key="12">
    <source>
        <dbReference type="SAM" id="SignalP"/>
    </source>
</evidence>
<keyword evidence="6 12" id="KW-0732">Signal</keyword>
<dbReference type="PROSITE" id="PS00875">
    <property type="entry name" value="T2SP_D"/>
    <property type="match status" value="1"/>
</dbReference>
<dbReference type="InterPro" id="IPR038591">
    <property type="entry name" value="NolW-like_sf"/>
</dbReference>
<evidence type="ECO:0000256" key="8">
    <source>
        <dbReference type="ARBA" id="ARBA00023136"/>
    </source>
</evidence>
<evidence type="ECO:0000256" key="10">
    <source>
        <dbReference type="RuleBase" id="RU004004"/>
    </source>
</evidence>
<comment type="similarity">
    <text evidence="2">Belongs to the bacterial secretin family. GSP D subfamily.</text>
</comment>
<dbReference type="InterPro" id="IPR005644">
    <property type="entry name" value="NolW-like"/>
</dbReference>
<dbReference type="PRINTS" id="PR01032">
    <property type="entry name" value="PHAGEIV"/>
</dbReference>
<dbReference type="Pfam" id="PF03958">
    <property type="entry name" value="Secretin_N"/>
    <property type="match status" value="3"/>
</dbReference>
<feature type="domain" description="NolW-like" evidence="14">
    <location>
        <begin position="202"/>
        <end position="261"/>
    </location>
</feature>
<evidence type="ECO:0000256" key="7">
    <source>
        <dbReference type="ARBA" id="ARBA00022927"/>
    </source>
</evidence>
<proteinExistence type="inferred from homology"/>
<dbReference type="InterPro" id="IPR004845">
    <property type="entry name" value="T2SS_GspD_CS"/>
</dbReference>
<dbReference type="PRINTS" id="PR00811">
    <property type="entry name" value="BCTERIALGSPD"/>
</dbReference>